<feature type="domain" description="ABC transporter" evidence="12">
    <location>
        <begin position="4"/>
        <end position="253"/>
    </location>
</feature>
<dbReference type="EMBL" id="WTVH01000051">
    <property type="protein sequence ID" value="NMF95179.1"/>
    <property type="molecule type" value="Genomic_DNA"/>
</dbReference>
<name>A0ABX1N7D5_9RHOO</name>
<gene>
    <name evidence="10" type="primary">uup</name>
    <name evidence="13" type="ORF">GO608_17870</name>
</gene>
<feature type="binding site" evidence="10">
    <location>
        <begin position="36"/>
        <end position="43"/>
    </location>
    <ligand>
        <name>ATP</name>
        <dbReference type="ChEBI" id="CHEBI:30616"/>
        <label>1</label>
    </ligand>
</feature>
<evidence type="ECO:0000256" key="5">
    <source>
        <dbReference type="ARBA" id="ARBA00022763"/>
    </source>
</evidence>
<feature type="region of interest" description="Disordered" evidence="11">
    <location>
        <begin position="541"/>
        <end position="565"/>
    </location>
</feature>
<dbReference type="InterPro" id="IPR032524">
    <property type="entry name" value="ABC_tran_C"/>
</dbReference>
<dbReference type="Gene3D" id="1.10.287.380">
    <property type="entry name" value="Valyl-tRNA synthetase, C-terminal domain"/>
    <property type="match status" value="1"/>
</dbReference>
<dbReference type="InterPro" id="IPR032781">
    <property type="entry name" value="ABC_tran_Xtn"/>
</dbReference>
<dbReference type="InterPro" id="IPR037118">
    <property type="entry name" value="Val-tRNA_synth_C_sf"/>
</dbReference>
<keyword evidence="1" id="KW-0472">Membrane</keyword>
<keyword evidence="1" id="KW-1003">Cell membrane</keyword>
<dbReference type="Pfam" id="PF00005">
    <property type="entry name" value="ABC_tran"/>
    <property type="match status" value="2"/>
</dbReference>
<evidence type="ECO:0000313" key="14">
    <source>
        <dbReference type="Proteomes" id="UP000601990"/>
    </source>
</evidence>
<evidence type="ECO:0000256" key="8">
    <source>
        <dbReference type="ARBA" id="ARBA00023125"/>
    </source>
</evidence>
<comment type="catalytic activity">
    <reaction evidence="10">
        <text>ATP + H2O = ADP + phosphate + H(+)</text>
        <dbReference type="Rhea" id="RHEA:13065"/>
        <dbReference type="ChEBI" id="CHEBI:15377"/>
        <dbReference type="ChEBI" id="CHEBI:15378"/>
        <dbReference type="ChEBI" id="CHEBI:30616"/>
        <dbReference type="ChEBI" id="CHEBI:43474"/>
        <dbReference type="ChEBI" id="CHEBI:456216"/>
    </reaction>
</comment>
<keyword evidence="3 10" id="KW-0677">Repeat</keyword>
<dbReference type="RefSeq" id="WP_169200380.1">
    <property type="nucleotide sequence ID" value="NZ_WTVH02000010.1"/>
</dbReference>
<comment type="function">
    <text evidence="10">Probably plays a role in ribosome assembly or function. May be involved in resolution of branched DNA intermediates that result from template switching in postreplication gaps. Binds DNA and has ATPase activity.</text>
</comment>
<keyword evidence="5 10" id="KW-0227">DNA damage</keyword>
<keyword evidence="2 10" id="KW-0963">Cytoplasm</keyword>
<comment type="subcellular location">
    <subcellularLocation>
        <location evidence="10">Cytoplasm</location>
    </subcellularLocation>
    <text evidence="10">Associates with ribosomes.</text>
</comment>
<accession>A0ABX1N7D5</accession>
<dbReference type="PROSITE" id="PS50893">
    <property type="entry name" value="ABC_TRANSPORTER_2"/>
    <property type="match status" value="2"/>
</dbReference>
<dbReference type="InterPro" id="IPR043686">
    <property type="entry name" value="Uup"/>
</dbReference>
<protein>
    <recommendedName>
        <fullName evidence="10">ATP-binding protein Uup</fullName>
        <ecNumber evidence="10">3.6.1.-</ecNumber>
    </recommendedName>
</protein>
<comment type="caution">
    <text evidence="13">The sequence shown here is derived from an EMBL/GenBank/DDBJ whole genome shotgun (WGS) entry which is preliminary data.</text>
</comment>
<evidence type="ECO:0000313" key="13">
    <source>
        <dbReference type="EMBL" id="NMF95179.1"/>
    </source>
</evidence>
<dbReference type="PANTHER" id="PTHR42855">
    <property type="entry name" value="ABC TRANSPORTER ATP-BINDING SUBUNIT"/>
    <property type="match status" value="1"/>
</dbReference>
<keyword evidence="4 10" id="KW-0547">Nucleotide-binding</keyword>
<comment type="similarity">
    <text evidence="10">Belongs to the ABC transporter superfamily. ABCF family. Uup subfamily.</text>
</comment>
<feature type="compositionally biased region" description="Low complexity" evidence="11">
    <location>
        <begin position="541"/>
        <end position="563"/>
    </location>
</feature>
<keyword evidence="14" id="KW-1185">Reference proteome</keyword>
<dbReference type="PANTHER" id="PTHR42855:SF1">
    <property type="entry name" value="ABC TRANSPORTER DOMAIN-CONTAINING PROTEIN"/>
    <property type="match status" value="1"/>
</dbReference>
<dbReference type="InterPro" id="IPR027417">
    <property type="entry name" value="P-loop_NTPase"/>
</dbReference>
<feature type="binding site" evidence="10">
    <location>
        <begin position="352"/>
        <end position="359"/>
    </location>
    <ligand>
        <name>ATP</name>
        <dbReference type="ChEBI" id="CHEBI:30616"/>
        <label>2</label>
    </ligand>
</feature>
<dbReference type="Proteomes" id="UP000601990">
    <property type="component" value="Unassembled WGS sequence"/>
</dbReference>
<organism evidence="13 14">
    <name type="scientific">Aromatoleum buckelii</name>
    <dbReference type="NCBI Taxonomy" id="200254"/>
    <lineage>
        <taxon>Bacteria</taxon>
        <taxon>Pseudomonadati</taxon>
        <taxon>Pseudomonadota</taxon>
        <taxon>Betaproteobacteria</taxon>
        <taxon>Rhodocyclales</taxon>
        <taxon>Rhodocyclaceae</taxon>
        <taxon>Aromatoleum</taxon>
    </lineage>
</organism>
<dbReference type="Pfam" id="PF16326">
    <property type="entry name" value="ABC_tran_CTD"/>
    <property type="match status" value="1"/>
</dbReference>
<keyword evidence="8 10" id="KW-0238">DNA-binding</keyword>
<keyword evidence="7 10" id="KW-0067">ATP-binding</keyword>
<dbReference type="SMART" id="SM00382">
    <property type="entry name" value="AAA"/>
    <property type="match status" value="2"/>
</dbReference>
<reference evidence="13" key="1">
    <citation type="submission" date="2019-12" db="EMBL/GenBank/DDBJ databases">
        <title>Comparative genomics gives insights into the taxonomy of the Azoarcus-Aromatoleum group and reveals separate origins of nif in the plant-associated Azoarcus and non-plant-associated Aromatoleum sub-groups.</title>
        <authorList>
            <person name="Lafos M."/>
            <person name="Maluk M."/>
            <person name="Batista M."/>
            <person name="Junghare M."/>
            <person name="Carmona M."/>
            <person name="Faoro H."/>
            <person name="Cruz L.M."/>
            <person name="Battistoni F."/>
            <person name="De Souza E."/>
            <person name="Pedrosa F."/>
            <person name="Chen W.-M."/>
            <person name="Poole P.S."/>
            <person name="Dixon R.A."/>
            <person name="James E.K."/>
        </authorList>
    </citation>
    <scope>NUCLEOTIDE SEQUENCE</scope>
    <source>
        <strain evidence="13">U120</strain>
    </source>
</reference>
<evidence type="ECO:0000256" key="9">
    <source>
        <dbReference type="ARBA" id="ARBA00023204"/>
    </source>
</evidence>
<evidence type="ECO:0000256" key="4">
    <source>
        <dbReference type="ARBA" id="ARBA00022741"/>
    </source>
</evidence>
<evidence type="ECO:0000256" key="1">
    <source>
        <dbReference type="ARBA" id="ARBA00022475"/>
    </source>
</evidence>
<dbReference type="Pfam" id="PF12848">
    <property type="entry name" value="ABC_tran_Xtn"/>
    <property type="match status" value="1"/>
</dbReference>
<evidence type="ECO:0000256" key="11">
    <source>
        <dbReference type="SAM" id="MobiDB-lite"/>
    </source>
</evidence>
<proteinExistence type="inferred from homology"/>
<dbReference type="EC" id="3.6.1.-" evidence="10"/>
<dbReference type="SUPFAM" id="SSF52540">
    <property type="entry name" value="P-loop containing nucleoside triphosphate hydrolases"/>
    <property type="match status" value="2"/>
</dbReference>
<dbReference type="InterPro" id="IPR051309">
    <property type="entry name" value="ABCF_ATPase"/>
</dbReference>
<dbReference type="PROSITE" id="PS00211">
    <property type="entry name" value="ABC_TRANSPORTER_1"/>
    <property type="match status" value="1"/>
</dbReference>
<dbReference type="GO" id="GO:0005524">
    <property type="term" value="F:ATP binding"/>
    <property type="evidence" value="ECO:0007669"/>
    <property type="project" value="UniProtKB-KW"/>
</dbReference>
<feature type="domain" description="ABC transporter" evidence="12">
    <location>
        <begin position="320"/>
        <end position="545"/>
    </location>
</feature>
<dbReference type="HAMAP" id="MF_00848">
    <property type="entry name" value="Uup"/>
    <property type="match status" value="1"/>
</dbReference>
<dbReference type="InterPro" id="IPR017871">
    <property type="entry name" value="ABC_transporter-like_CS"/>
</dbReference>
<sequence>MPLLSVDNACLAYGHVDLLSHADFQLDAGERVALIGRNGSGKSSLLRVLAGQSSLDDGSVWRQSGLKVAYVPQEADFPLERDVFATIADGLGDAARLLVEYHAAMHAVAESASEETLARLEALQHAVEAADAWRLNQRVDEILLRLGLPGDALVSSLSGGGVKRVSLARALVAEPDLLLLDEPTNHLDLDGILWLEALIRDFRGTVVVITHDRVFLDNVATRIIELDRGKLASYPGRFSDYQRRKAEELDAEAKASARFDKVLAQEEVWIRKGVEARRTRNEGRVRRLEALRRDRAARRERLGNVKLAVDKGEQSGQMVAELIDVTKRFGDRVVVRDFSTRILRGDRIGLIGPNGAGKTTLLKLILGEIAPDAGTVRRGTRQTVAYFDQLREQLDPELPLTEVISPGSDFVEIGGERKHVIGYLGDFLFAPQRARSPVKSLSGGERNRLLLARLFARPANVLVLDEPTNDLDIETLDLLEELLSAYEGTLFLVSHDRAFLDNVVTQVIAAEGDGRWGEYAGGYADWQRVKQAEAERGAEQARLAATQAKSAAPAPKAAAATASRGGKLSFNEKRELDALPDRIAALEAEQAALQSRLADPSLYQEAPQEAVPIKERLDAVEREIEEALARWEALETRAGG</sequence>
<evidence type="ECO:0000256" key="7">
    <source>
        <dbReference type="ARBA" id="ARBA00022840"/>
    </source>
</evidence>
<evidence type="ECO:0000259" key="12">
    <source>
        <dbReference type="PROSITE" id="PS50893"/>
    </source>
</evidence>
<dbReference type="InterPro" id="IPR003439">
    <property type="entry name" value="ABC_transporter-like_ATP-bd"/>
</dbReference>
<dbReference type="Gene3D" id="3.40.50.300">
    <property type="entry name" value="P-loop containing nucleotide triphosphate hydrolases"/>
    <property type="match status" value="2"/>
</dbReference>
<keyword evidence="6 10" id="KW-0378">Hydrolase</keyword>
<keyword evidence="9 10" id="KW-0234">DNA repair</keyword>
<dbReference type="InterPro" id="IPR003593">
    <property type="entry name" value="AAA+_ATPase"/>
</dbReference>
<dbReference type="CDD" id="cd03221">
    <property type="entry name" value="ABCF_EF-3"/>
    <property type="match status" value="2"/>
</dbReference>
<evidence type="ECO:0000256" key="10">
    <source>
        <dbReference type="HAMAP-Rule" id="MF_00848"/>
    </source>
</evidence>
<evidence type="ECO:0000256" key="3">
    <source>
        <dbReference type="ARBA" id="ARBA00022737"/>
    </source>
</evidence>
<evidence type="ECO:0000256" key="6">
    <source>
        <dbReference type="ARBA" id="ARBA00022801"/>
    </source>
</evidence>
<evidence type="ECO:0000256" key="2">
    <source>
        <dbReference type="ARBA" id="ARBA00022490"/>
    </source>
</evidence>